<dbReference type="EMBL" id="JAAWVN010001543">
    <property type="protein sequence ID" value="MBN3289158.1"/>
    <property type="molecule type" value="Genomic_DNA"/>
</dbReference>
<feature type="region of interest" description="Disordered" evidence="1">
    <location>
        <begin position="504"/>
        <end position="541"/>
    </location>
</feature>
<dbReference type="InterPro" id="IPR026074">
    <property type="entry name" value="MAP1"/>
</dbReference>
<feature type="region of interest" description="Disordered" evidence="1">
    <location>
        <begin position="871"/>
        <end position="927"/>
    </location>
</feature>
<feature type="non-terminal residue" evidence="4">
    <location>
        <position position="1304"/>
    </location>
</feature>
<organism evidence="4 5">
    <name type="scientific">Polypterus senegalus</name>
    <name type="common">Senegal bichir</name>
    <dbReference type="NCBI Taxonomy" id="55291"/>
    <lineage>
        <taxon>Eukaryota</taxon>
        <taxon>Metazoa</taxon>
        <taxon>Chordata</taxon>
        <taxon>Craniata</taxon>
        <taxon>Vertebrata</taxon>
        <taxon>Euteleostomi</taxon>
        <taxon>Actinopterygii</taxon>
        <taxon>Polypteriformes</taxon>
        <taxon>Polypteridae</taxon>
        <taxon>Polypterus</taxon>
    </lineage>
</organism>
<feature type="compositionally biased region" description="Basic and acidic residues" evidence="1">
    <location>
        <begin position="706"/>
        <end position="749"/>
    </location>
</feature>
<gene>
    <name evidence="4" type="primary">Map1b_2</name>
    <name evidence="4" type="ORF">GTO92_0001639</name>
</gene>
<feature type="region of interest" description="Disordered" evidence="1">
    <location>
        <begin position="557"/>
        <end position="859"/>
    </location>
</feature>
<dbReference type="PANTHER" id="PTHR13843:SF11">
    <property type="entry name" value="MICROTUBULE-ASSOCIATED PROTEIN 1S"/>
    <property type="match status" value="1"/>
</dbReference>
<feature type="compositionally biased region" description="Basic and acidic residues" evidence="1">
    <location>
        <begin position="680"/>
        <end position="694"/>
    </location>
</feature>
<feature type="compositionally biased region" description="Low complexity" evidence="1">
    <location>
        <begin position="1145"/>
        <end position="1163"/>
    </location>
</feature>
<feature type="compositionally biased region" description="Polar residues" evidence="1">
    <location>
        <begin position="1035"/>
        <end position="1049"/>
    </location>
</feature>
<proteinExistence type="predicted"/>
<accession>A0ABS2YRQ1</accession>
<feature type="compositionally biased region" description="Polar residues" evidence="1">
    <location>
        <begin position="1130"/>
        <end position="1140"/>
    </location>
</feature>
<feature type="compositionally biased region" description="Basic and acidic residues" evidence="1">
    <location>
        <begin position="511"/>
        <end position="523"/>
    </location>
</feature>
<dbReference type="InterPro" id="IPR036866">
    <property type="entry name" value="RibonucZ/Hydroxyglut_hydro"/>
</dbReference>
<feature type="non-terminal residue" evidence="4">
    <location>
        <position position="1"/>
    </location>
</feature>
<evidence type="ECO:0000259" key="3">
    <source>
        <dbReference type="Pfam" id="PF25281"/>
    </source>
</evidence>
<feature type="compositionally biased region" description="Polar residues" evidence="1">
    <location>
        <begin position="831"/>
        <end position="844"/>
    </location>
</feature>
<evidence type="ECO:0000313" key="5">
    <source>
        <dbReference type="Proteomes" id="UP001166052"/>
    </source>
</evidence>
<dbReference type="Pfam" id="PF23415">
    <property type="entry name" value="MAPB1_N"/>
    <property type="match status" value="1"/>
</dbReference>
<feature type="compositionally biased region" description="Basic and acidic residues" evidence="1">
    <location>
        <begin position="565"/>
        <end position="643"/>
    </location>
</feature>
<dbReference type="PANTHER" id="PTHR13843">
    <property type="entry name" value="MICROTUBULE-ASSOCIATED PROTEIN"/>
    <property type="match status" value="1"/>
</dbReference>
<sequence length="1304" mass="142255">MATERGGGDEAVVCHSRTSQPRFSERRYSALVVVGQYSHPGLPESVVATVERGIRSWDVDLSQCNLDEQLKLFVSRHTATFSEEVKGQRTLHHSGETLETKVIVGPSAQYVCGEVRSLISDASRHKLLVLAGQCLEESGDLVLPSGSFSLHDFIHIFTDKEIGDLLSSTDPVHKASLTVACPNYGDWKSSALDGHNLQDFIEIRCNPLAILPEMEGLLEFTEYLSESLEPRPPFELLEPPGTVGFLKLSKPCCYIFPGGRGDCAFFVVNGFNVLVDGGSDAKSCFWKLVRHLDRIDSLLLTHIGIDNLLGINSLLLRKIAELDEEEQSAGSQSNEDWARNLISPDLGVVFFNAPKRLRDLQGDPKVLRACDQAALTLQCLDRLSIIPESLSRPGGTPIEPLVLFQKMGVGCLEMYILNPVKGSKELETLMKHWPGDSSPKTSDTSLQCLTSICSLLVWRPANLQEKIIRVLFPGCAPQVKILEGLDKLKHLDFLKFPTVCPRDLESSNTDKLSKRTESHESLKASKGPSVTKVPNEKKKPEVKLVTKEKYKVVSNDLPKEGFSGKSKEEEKQKSDVKPKLVKERPVTKKEPKDEKGAVRKDEDVKRDPVKKEQAVPKPKRDVKVEPKKEVKKTVKPPVKEVKRPSSVASSMTTEAKKPTGKVGLPKKEPVSLKKSAPLKDLSEGEPHKETEISRSKMSTPEDMTAEFEKLREESEREQNLDAKTTIEKKRGIEDVEEHLKASREPESPEKFCSQNATPNHCKVAGPPSPLTRTPKSDRSVNFDLTPTEYRLLEGGLLRNGQEDACASSDEKTLELVSPPDSRPASAGHTPFHQSPVDSIQQTVDGKTAGTISGGSKSSYLSLSPFKDAVPDISPTITTPSLPAEVGSPHSTEVDESLSVSFEQVLPPVSESPQDDRSYPNGHFMDPEAKLGMTLPLRAPLNPRVPGDGSEGRVPHHHGVLPLSDFPPHDVDLCLVSPCEFKHPKAIEQPQLSPSAVNASPRDISDDSDLSQELAKPLCQRRTTANRKVPQGHETPPTSASESLPTQSDSDIPPGTEDCPSITADGGLDSEEDSEGLPSLHRGLVARDPPPVPLLDPVPRPPQPGTCMADPETEPSGKRDTTKAKKPVNAGKTNSATSNTKAKGGSTVPSKPSSSQDSRPASRSTLGNSKSTATRLQSAGPSAQKTVSAGPPVYLELAYLPSGSGASSVDTEFFCRLRSSCYVISGDEPLKEAVMRPILDALLEGKAAWANNLQVTLIPTFDSPVMHEWYEQTHERQRDLNVTVLGSNSTVAMQDETFPACKVEF</sequence>
<dbReference type="Pfam" id="PF25281">
    <property type="entry name" value="MBL_MAP1B"/>
    <property type="match status" value="1"/>
</dbReference>
<dbReference type="Proteomes" id="UP001166052">
    <property type="component" value="Unassembled WGS sequence"/>
</dbReference>
<feature type="domain" description="Microtubule-associated protein 1A/B/S-like MBL-like" evidence="3">
    <location>
        <begin position="233"/>
        <end position="505"/>
    </location>
</feature>
<keyword evidence="5" id="KW-1185">Reference proteome</keyword>
<feature type="domain" description="Microtubule-associated protein 1B/S N-terminal" evidence="2">
    <location>
        <begin position="31"/>
        <end position="226"/>
    </location>
</feature>
<evidence type="ECO:0000259" key="2">
    <source>
        <dbReference type="Pfam" id="PF23415"/>
    </source>
</evidence>
<evidence type="ECO:0000313" key="4">
    <source>
        <dbReference type="EMBL" id="MBN3289158.1"/>
    </source>
</evidence>
<feature type="compositionally biased region" description="Pro residues" evidence="1">
    <location>
        <begin position="1087"/>
        <end position="1103"/>
    </location>
</feature>
<protein>
    <submittedName>
        <fullName evidence="4">MAP1B protein</fullName>
    </submittedName>
</protein>
<dbReference type="InterPro" id="IPR057480">
    <property type="entry name" value="MAP1A/B/S-like_MBL"/>
</dbReference>
<feature type="compositionally biased region" description="Polar residues" evidence="1">
    <location>
        <begin position="1164"/>
        <end position="1186"/>
    </location>
</feature>
<dbReference type="SUPFAM" id="SSF56281">
    <property type="entry name" value="Metallo-hydrolase/oxidoreductase"/>
    <property type="match status" value="1"/>
</dbReference>
<evidence type="ECO:0000256" key="1">
    <source>
        <dbReference type="SAM" id="MobiDB-lite"/>
    </source>
</evidence>
<feature type="region of interest" description="Disordered" evidence="1">
    <location>
        <begin position="985"/>
        <end position="1187"/>
    </location>
</feature>
<reference evidence="4" key="1">
    <citation type="journal article" date="2021" name="Cell">
        <title>Tracing the genetic footprints of vertebrate landing in non-teleost ray-finned fishes.</title>
        <authorList>
            <person name="Bi X."/>
            <person name="Wang K."/>
            <person name="Yang L."/>
            <person name="Pan H."/>
            <person name="Jiang H."/>
            <person name="Wei Q."/>
            <person name="Fang M."/>
            <person name="Yu H."/>
            <person name="Zhu C."/>
            <person name="Cai Y."/>
            <person name="He Y."/>
            <person name="Gan X."/>
            <person name="Zeng H."/>
            <person name="Yu D."/>
            <person name="Zhu Y."/>
            <person name="Jiang H."/>
            <person name="Qiu Q."/>
            <person name="Yang H."/>
            <person name="Zhang Y.E."/>
            <person name="Wang W."/>
            <person name="Zhu M."/>
            <person name="He S."/>
            <person name="Zhang G."/>
        </authorList>
    </citation>
    <scope>NUCLEOTIDE SEQUENCE</scope>
    <source>
        <strain evidence="4">Bchr_001</strain>
    </source>
</reference>
<dbReference type="InterPro" id="IPR056617">
    <property type="entry name" value="MAP1B/S_N"/>
</dbReference>
<comment type="caution">
    <text evidence="4">The sequence shown here is derived from an EMBL/GenBank/DDBJ whole genome shotgun (WGS) entry which is preliminary data.</text>
</comment>
<name>A0ABS2YRQ1_POLSE</name>